<dbReference type="GO" id="GO:0008171">
    <property type="term" value="F:O-methyltransferase activity"/>
    <property type="evidence" value="ECO:0007669"/>
    <property type="project" value="InterPro"/>
</dbReference>
<dbReference type="EMBL" id="BPVZ01000024">
    <property type="protein sequence ID" value="GKV05959.1"/>
    <property type="molecule type" value="Genomic_DNA"/>
</dbReference>
<protein>
    <recommendedName>
        <fullName evidence="4">O-methyltransferase C-terminal domain-containing protein</fullName>
    </recommendedName>
</protein>
<keyword evidence="2" id="KW-0808">Transferase</keyword>
<evidence type="ECO:0000313" key="6">
    <source>
        <dbReference type="Proteomes" id="UP001054252"/>
    </source>
</evidence>
<comment type="caution">
    <text evidence="5">The sequence shown here is derived from an EMBL/GenBank/DDBJ whole genome shotgun (WGS) entry which is preliminary data.</text>
</comment>
<dbReference type="Pfam" id="PF00891">
    <property type="entry name" value="Methyltransf_2"/>
    <property type="match status" value="1"/>
</dbReference>
<evidence type="ECO:0000256" key="2">
    <source>
        <dbReference type="ARBA" id="ARBA00022679"/>
    </source>
</evidence>
<evidence type="ECO:0000256" key="3">
    <source>
        <dbReference type="ARBA" id="ARBA00022691"/>
    </source>
</evidence>
<dbReference type="GO" id="GO:0032259">
    <property type="term" value="P:methylation"/>
    <property type="evidence" value="ECO:0007669"/>
    <property type="project" value="UniProtKB-KW"/>
</dbReference>
<dbReference type="PANTHER" id="PTHR11746">
    <property type="entry name" value="O-METHYLTRANSFERASE"/>
    <property type="match status" value="1"/>
</dbReference>
<dbReference type="InterPro" id="IPR016461">
    <property type="entry name" value="COMT-like"/>
</dbReference>
<evidence type="ECO:0000256" key="1">
    <source>
        <dbReference type="ARBA" id="ARBA00022603"/>
    </source>
</evidence>
<reference evidence="5 6" key="1">
    <citation type="journal article" date="2021" name="Commun. Biol.">
        <title>The genome of Shorea leprosula (Dipterocarpaceae) highlights the ecological relevance of drought in aseasonal tropical rainforests.</title>
        <authorList>
            <person name="Ng K.K.S."/>
            <person name="Kobayashi M.J."/>
            <person name="Fawcett J.A."/>
            <person name="Hatakeyama M."/>
            <person name="Paape T."/>
            <person name="Ng C.H."/>
            <person name="Ang C.C."/>
            <person name="Tnah L.H."/>
            <person name="Lee C.T."/>
            <person name="Nishiyama T."/>
            <person name="Sese J."/>
            <person name="O'Brien M.J."/>
            <person name="Copetti D."/>
            <person name="Mohd Noor M.I."/>
            <person name="Ong R.C."/>
            <person name="Putra M."/>
            <person name="Sireger I.Z."/>
            <person name="Indrioko S."/>
            <person name="Kosugi Y."/>
            <person name="Izuno A."/>
            <person name="Isagi Y."/>
            <person name="Lee S.L."/>
            <person name="Shimizu K.K."/>
        </authorList>
    </citation>
    <scope>NUCLEOTIDE SEQUENCE [LARGE SCALE GENOMIC DNA]</scope>
    <source>
        <strain evidence="5">214</strain>
    </source>
</reference>
<gene>
    <name evidence="5" type="ORF">SLEP1_g17905</name>
</gene>
<dbReference type="InterPro" id="IPR001077">
    <property type="entry name" value="COMT_C"/>
</dbReference>
<dbReference type="Proteomes" id="UP001054252">
    <property type="component" value="Unassembled WGS sequence"/>
</dbReference>
<keyword evidence="6" id="KW-1185">Reference proteome</keyword>
<keyword evidence="1" id="KW-0489">Methyltransferase</keyword>
<evidence type="ECO:0000259" key="4">
    <source>
        <dbReference type="Pfam" id="PF00891"/>
    </source>
</evidence>
<proteinExistence type="predicted"/>
<sequence>MFDPILTKPWYHLALWLQNDNDVNAFARKHGTTFWEYLSHEPKLNHSFNDAMASDSQLISRVLIDNHKNVFEGLSSLVDVGGVGTLAKAVADAFPHLDCVVFDLPHVVADIQCKNNLKYVAGNMFDEIPPANVVILKRCKEAIKKNGKSTGKLIIIDVVMKDKGDEKLIETHLFFDMLMMALVTRKERNEEEWAKLFSDAGFSAYKLLPILGVRSLIEVYP</sequence>
<dbReference type="InterPro" id="IPR029063">
    <property type="entry name" value="SAM-dependent_MTases_sf"/>
</dbReference>
<dbReference type="SUPFAM" id="SSF53335">
    <property type="entry name" value="S-adenosyl-L-methionine-dependent methyltransferases"/>
    <property type="match status" value="1"/>
</dbReference>
<dbReference type="Gene3D" id="3.40.50.150">
    <property type="entry name" value="Vaccinia Virus protein VP39"/>
    <property type="match status" value="1"/>
</dbReference>
<evidence type="ECO:0000313" key="5">
    <source>
        <dbReference type="EMBL" id="GKV05959.1"/>
    </source>
</evidence>
<dbReference type="AlphaFoldDB" id="A0AAV5J1A8"/>
<accession>A0AAV5J1A8</accession>
<organism evidence="5 6">
    <name type="scientific">Rubroshorea leprosula</name>
    <dbReference type="NCBI Taxonomy" id="152421"/>
    <lineage>
        <taxon>Eukaryota</taxon>
        <taxon>Viridiplantae</taxon>
        <taxon>Streptophyta</taxon>
        <taxon>Embryophyta</taxon>
        <taxon>Tracheophyta</taxon>
        <taxon>Spermatophyta</taxon>
        <taxon>Magnoliopsida</taxon>
        <taxon>eudicotyledons</taxon>
        <taxon>Gunneridae</taxon>
        <taxon>Pentapetalae</taxon>
        <taxon>rosids</taxon>
        <taxon>malvids</taxon>
        <taxon>Malvales</taxon>
        <taxon>Dipterocarpaceae</taxon>
        <taxon>Rubroshorea</taxon>
    </lineage>
</organism>
<name>A0AAV5J1A8_9ROSI</name>
<dbReference type="PROSITE" id="PS51683">
    <property type="entry name" value="SAM_OMT_II"/>
    <property type="match status" value="1"/>
</dbReference>
<feature type="domain" description="O-methyltransferase C-terminal" evidence="4">
    <location>
        <begin position="10"/>
        <end position="203"/>
    </location>
</feature>
<keyword evidence="3" id="KW-0949">S-adenosyl-L-methionine</keyword>